<accession>A0A1W1C017</accession>
<evidence type="ECO:0000259" key="4">
    <source>
        <dbReference type="PROSITE" id="PS50984"/>
    </source>
</evidence>
<proteinExistence type="inferred from homology"/>
<dbReference type="PANTHER" id="PTHR47811">
    <property type="entry name" value="TRNA PSEUDOURIDINE SYNTHASE D"/>
    <property type="match status" value="1"/>
</dbReference>
<feature type="domain" description="TRUD" evidence="4">
    <location>
        <begin position="151"/>
        <end position="316"/>
    </location>
</feature>
<evidence type="ECO:0000256" key="2">
    <source>
        <dbReference type="ARBA" id="ARBA00022694"/>
    </source>
</evidence>
<dbReference type="InterPro" id="IPR011760">
    <property type="entry name" value="PsdUridine_synth_TruD_insert"/>
</dbReference>
<dbReference type="InterPro" id="IPR050170">
    <property type="entry name" value="TruD_pseudoU_synthase"/>
</dbReference>
<dbReference type="Gene3D" id="3.30.2350.20">
    <property type="entry name" value="TruD, catalytic domain"/>
    <property type="match status" value="1"/>
</dbReference>
<protein>
    <submittedName>
        <fullName evidence="5">tRNA pseudouridine 13 synthase</fullName>
        <ecNumber evidence="5">4.2.1.-</ecNumber>
    </submittedName>
</protein>
<evidence type="ECO:0000256" key="3">
    <source>
        <dbReference type="ARBA" id="ARBA00023235"/>
    </source>
</evidence>
<keyword evidence="2" id="KW-0819">tRNA processing</keyword>
<dbReference type="HAMAP" id="MF_01082">
    <property type="entry name" value="TruD"/>
    <property type="match status" value="1"/>
</dbReference>
<keyword evidence="5" id="KW-0456">Lyase</keyword>
<dbReference type="GO" id="GO:0009982">
    <property type="term" value="F:pseudouridine synthase activity"/>
    <property type="evidence" value="ECO:0007669"/>
    <property type="project" value="InterPro"/>
</dbReference>
<dbReference type="GO" id="GO:0005829">
    <property type="term" value="C:cytosol"/>
    <property type="evidence" value="ECO:0007669"/>
    <property type="project" value="TreeGrafter"/>
</dbReference>
<sequence length="360" mass="42134">MDRLYALNHAPIDFHFRQNANDFVVEEIPLYEFSGDGEHLILHIRKKNLSTFEMVALIARYLGIKQKDIGYAGLKDKHALTYQYISLPKRYEVQMQNFEHSQIKILDTTYHRNKIRMGHLKGNRFFIRVKKVTPTAGLKISEALKTIEKIGMPNFFGYQRFGNDGNNHKLGELIAKGEKKERNPKLRKLLISAYQSHLFNLWLSKRIEISKLVDSFEVHELEPLLNLPRSELENLKKQPHIFKLLSGDIMQHYPYGRLFEFNADIQEAQRFVDRDIAPTGLLCGKRAKVASEFAREVEKSFDEEISADGQRRYAWVFPEDIEGKYIQEEAWFEFRFSLPKGSYATVFLEEIAKKEIQSNE</sequence>
<dbReference type="GO" id="GO:0008033">
    <property type="term" value="P:tRNA processing"/>
    <property type="evidence" value="ECO:0007669"/>
    <property type="project" value="UniProtKB-KW"/>
</dbReference>
<dbReference type="NCBIfam" id="NF002154">
    <property type="entry name" value="PRK00984.1-3"/>
    <property type="match status" value="1"/>
</dbReference>
<dbReference type="Pfam" id="PF01142">
    <property type="entry name" value="TruD"/>
    <property type="match status" value="2"/>
</dbReference>
<organism evidence="5">
    <name type="scientific">hydrothermal vent metagenome</name>
    <dbReference type="NCBI Taxonomy" id="652676"/>
    <lineage>
        <taxon>unclassified sequences</taxon>
        <taxon>metagenomes</taxon>
        <taxon>ecological metagenomes</taxon>
    </lineage>
</organism>
<evidence type="ECO:0000256" key="1">
    <source>
        <dbReference type="ARBA" id="ARBA00007953"/>
    </source>
</evidence>
<dbReference type="PROSITE" id="PS01268">
    <property type="entry name" value="UPF0024"/>
    <property type="match status" value="1"/>
</dbReference>
<dbReference type="PROSITE" id="PS50984">
    <property type="entry name" value="TRUD"/>
    <property type="match status" value="1"/>
</dbReference>
<dbReference type="InterPro" id="IPR020103">
    <property type="entry name" value="PsdUridine_synth_cat_dom_sf"/>
</dbReference>
<dbReference type="PANTHER" id="PTHR47811:SF1">
    <property type="entry name" value="TRNA PSEUDOURIDINE SYNTHASE D"/>
    <property type="match status" value="1"/>
</dbReference>
<dbReference type="InterPro" id="IPR042214">
    <property type="entry name" value="TruD_catalytic"/>
</dbReference>
<reference evidence="5" key="1">
    <citation type="submission" date="2016-10" db="EMBL/GenBank/DDBJ databases">
        <authorList>
            <person name="de Groot N.N."/>
        </authorList>
    </citation>
    <scope>NUCLEOTIDE SEQUENCE</scope>
</reference>
<dbReference type="SUPFAM" id="SSF55120">
    <property type="entry name" value="Pseudouridine synthase"/>
    <property type="match status" value="1"/>
</dbReference>
<dbReference type="GO" id="GO:0016829">
    <property type="term" value="F:lyase activity"/>
    <property type="evidence" value="ECO:0007669"/>
    <property type="project" value="UniProtKB-KW"/>
</dbReference>
<dbReference type="InterPro" id="IPR001656">
    <property type="entry name" value="PsdUridine_synth_TruD"/>
</dbReference>
<comment type="similarity">
    <text evidence="1">Belongs to the pseudouridine synthase TruD family.</text>
</comment>
<dbReference type="InterPro" id="IPR020119">
    <property type="entry name" value="PsdUridine_synth_TruD_CS"/>
</dbReference>
<evidence type="ECO:0000313" key="5">
    <source>
        <dbReference type="EMBL" id="SFV59188.1"/>
    </source>
</evidence>
<dbReference type="CDD" id="cd02575">
    <property type="entry name" value="PseudoU_synth_EcTruD"/>
    <property type="match status" value="1"/>
</dbReference>
<dbReference type="GO" id="GO:0001522">
    <property type="term" value="P:pseudouridine synthesis"/>
    <property type="evidence" value="ECO:0007669"/>
    <property type="project" value="InterPro"/>
</dbReference>
<dbReference type="EMBL" id="FPHB01000045">
    <property type="protein sequence ID" value="SFV59188.1"/>
    <property type="molecule type" value="Genomic_DNA"/>
</dbReference>
<dbReference type="NCBIfam" id="TIGR00094">
    <property type="entry name" value="tRNA_TruD_broad"/>
    <property type="match status" value="1"/>
</dbReference>
<dbReference type="GO" id="GO:0003723">
    <property type="term" value="F:RNA binding"/>
    <property type="evidence" value="ECO:0007669"/>
    <property type="project" value="InterPro"/>
</dbReference>
<gene>
    <name evidence="5" type="ORF">MNB_SM-7-207</name>
</gene>
<dbReference type="EC" id="4.2.1.-" evidence="5"/>
<keyword evidence="3" id="KW-0413">Isomerase</keyword>
<name>A0A1W1C017_9ZZZZ</name>
<dbReference type="AlphaFoldDB" id="A0A1W1C017"/>